<dbReference type="PANTHER" id="PTHR19328:SF55">
    <property type="entry name" value="BLR6566 PROTEIN"/>
    <property type="match status" value="1"/>
</dbReference>
<protein>
    <submittedName>
        <fullName evidence="4">Sorbosone dehydrogenase family protein</fullName>
    </submittedName>
</protein>
<feature type="region of interest" description="Disordered" evidence="1">
    <location>
        <begin position="61"/>
        <end position="80"/>
    </location>
</feature>
<keyword evidence="5" id="KW-1185">Reference proteome</keyword>
<name>A0ABP7VJF6_9ACTN</name>
<sequence>MSEESAIDQLSDTPAEPAPRPRQRRRLVKRVLVSVTGAVMALALLAVVGVYYLLNRGSEPQGPARLGPSPQLAPPNPEPIPKVNAPNVVGWPQGATPRAPEGFTVTAFATNLDHPRWLYSLPNGDVLAAEAATPPKDPDSLGTRLLYWLRRNDGAVKDSANRITLLRDTNGDGVADFRSAFLQNLNHPFGMAVVGDWFYVANTDAVWRYRYKSGDTRITAPGEKILDLPAGGYNNHWTRNIMPSADGRSLYVTVGSGSNAGENGLAAEKRRAVVLQVDLDGRRERVVASGIRNPNGLGVEPSTGTLWAVVNERDVLGDDVAPDYLTRVRPGDFYGWPWSYWGTHTDDRVKPPRPDLVAKAIRPDYSLGAHTAPLGLAFSTGTLFPEQYRGGAFIGEHGSWNRGNPVGYKVVYVPFEQGRPDGLPRDFLTGFRPDPKSDKTYGRPVGVIMDRAGGLLVADDAGNRVWRVAPESRS</sequence>
<dbReference type="Gene3D" id="2.120.10.30">
    <property type="entry name" value="TolB, C-terminal domain"/>
    <property type="match status" value="1"/>
</dbReference>
<organism evidence="4 5">
    <name type="scientific">Actinomadura miaoliensis</name>
    <dbReference type="NCBI Taxonomy" id="430685"/>
    <lineage>
        <taxon>Bacteria</taxon>
        <taxon>Bacillati</taxon>
        <taxon>Actinomycetota</taxon>
        <taxon>Actinomycetes</taxon>
        <taxon>Streptosporangiales</taxon>
        <taxon>Thermomonosporaceae</taxon>
        <taxon>Actinomadura</taxon>
    </lineage>
</organism>
<feature type="compositionally biased region" description="Pro residues" evidence="1">
    <location>
        <begin position="71"/>
        <end position="80"/>
    </location>
</feature>
<keyword evidence="2" id="KW-0812">Transmembrane</keyword>
<feature type="region of interest" description="Disordered" evidence="1">
    <location>
        <begin position="1"/>
        <end position="23"/>
    </location>
</feature>
<dbReference type="InterPro" id="IPR011042">
    <property type="entry name" value="6-blade_b-propeller_TolB-like"/>
</dbReference>
<dbReference type="InterPro" id="IPR054539">
    <property type="entry name" value="Beta-prop_PDH"/>
</dbReference>
<keyword evidence="2" id="KW-0472">Membrane</keyword>
<gene>
    <name evidence="4" type="ORF">GCM10022214_24370</name>
</gene>
<comment type="caution">
    <text evidence="4">The sequence shown here is derived from an EMBL/GenBank/DDBJ whole genome shotgun (WGS) entry which is preliminary data.</text>
</comment>
<evidence type="ECO:0000256" key="2">
    <source>
        <dbReference type="SAM" id="Phobius"/>
    </source>
</evidence>
<dbReference type="EMBL" id="BAAAZG010000014">
    <property type="protein sequence ID" value="GAA4068553.1"/>
    <property type="molecule type" value="Genomic_DNA"/>
</dbReference>
<dbReference type="InterPro" id="IPR011041">
    <property type="entry name" value="Quinoprot_gluc/sorb_DH_b-prop"/>
</dbReference>
<feature type="domain" description="Pyrroloquinoline quinone-dependent pyranose dehydrogenase beta-propeller" evidence="3">
    <location>
        <begin position="101"/>
        <end position="316"/>
    </location>
</feature>
<reference evidence="5" key="1">
    <citation type="journal article" date="2019" name="Int. J. Syst. Evol. Microbiol.">
        <title>The Global Catalogue of Microorganisms (GCM) 10K type strain sequencing project: providing services to taxonomists for standard genome sequencing and annotation.</title>
        <authorList>
            <consortium name="The Broad Institute Genomics Platform"/>
            <consortium name="The Broad Institute Genome Sequencing Center for Infectious Disease"/>
            <person name="Wu L."/>
            <person name="Ma J."/>
        </authorList>
    </citation>
    <scope>NUCLEOTIDE SEQUENCE [LARGE SCALE GENOMIC DNA]</scope>
    <source>
        <strain evidence="5">JCM 16702</strain>
    </source>
</reference>
<evidence type="ECO:0000313" key="4">
    <source>
        <dbReference type="EMBL" id="GAA4068553.1"/>
    </source>
</evidence>
<proteinExistence type="predicted"/>
<dbReference type="SUPFAM" id="SSF50952">
    <property type="entry name" value="Soluble quinoprotein glucose dehydrogenase"/>
    <property type="match status" value="1"/>
</dbReference>
<feature type="domain" description="Pyrroloquinoline quinone-dependent pyranose dehydrogenase beta-propeller" evidence="3">
    <location>
        <begin position="360"/>
        <end position="468"/>
    </location>
</feature>
<evidence type="ECO:0000259" key="3">
    <source>
        <dbReference type="Pfam" id="PF22807"/>
    </source>
</evidence>
<feature type="transmembrane region" description="Helical" evidence="2">
    <location>
        <begin position="31"/>
        <end position="54"/>
    </location>
</feature>
<dbReference type="RefSeq" id="WP_344945352.1">
    <property type="nucleotide sequence ID" value="NZ_BAAAZG010000014.1"/>
</dbReference>
<evidence type="ECO:0000313" key="5">
    <source>
        <dbReference type="Proteomes" id="UP001500683"/>
    </source>
</evidence>
<dbReference type="Proteomes" id="UP001500683">
    <property type="component" value="Unassembled WGS sequence"/>
</dbReference>
<accession>A0ABP7VJF6</accession>
<evidence type="ECO:0000256" key="1">
    <source>
        <dbReference type="SAM" id="MobiDB-lite"/>
    </source>
</evidence>
<keyword evidence="2" id="KW-1133">Transmembrane helix</keyword>
<dbReference type="PANTHER" id="PTHR19328">
    <property type="entry name" value="HEDGEHOG-INTERACTING PROTEIN"/>
    <property type="match status" value="1"/>
</dbReference>
<dbReference type="Pfam" id="PF22807">
    <property type="entry name" value="TrAA12"/>
    <property type="match status" value="2"/>
</dbReference>